<sequence>MSNILLITAAIIIPTATCLNAVPPIIKAEDTMPFQSHTPTQPQKHSYIGMWVRPQVSSPSSG</sequence>
<accession>A0A7W6CI36</accession>
<organism evidence="2 3">
    <name type="scientific">Rhizobium skierniewicense</name>
    <dbReference type="NCBI Taxonomy" id="984260"/>
    <lineage>
        <taxon>Bacteria</taxon>
        <taxon>Pseudomonadati</taxon>
        <taxon>Pseudomonadota</taxon>
        <taxon>Alphaproteobacteria</taxon>
        <taxon>Hyphomicrobiales</taxon>
        <taxon>Rhizobiaceae</taxon>
        <taxon>Rhizobium/Agrobacterium group</taxon>
        <taxon>Rhizobium</taxon>
    </lineage>
</organism>
<dbReference type="Proteomes" id="UP000565286">
    <property type="component" value="Unassembled WGS sequence"/>
</dbReference>
<feature type="chain" id="PRO_5031076746" evidence="1">
    <location>
        <begin position="22"/>
        <end position="62"/>
    </location>
</feature>
<comment type="caution">
    <text evidence="2">The sequence shown here is derived from an EMBL/GenBank/DDBJ whole genome shotgun (WGS) entry which is preliminary data.</text>
</comment>
<dbReference type="EMBL" id="JACIDV010000010">
    <property type="protein sequence ID" value="MBB3947506.1"/>
    <property type="molecule type" value="Genomic_DNA"/>
</dbReference>
<dbReference type="AlphaFoldDB" id="A0A7W6CI36"/>
<keyword evidence="3" id="KW-1185">Reference proteome</keyword>
<evidence type="ECO:0000313" key="2">
    <source>
        <dbReference type="EMBL" id="MBB3947506.1"/>
    </source>
</evidence>
<keyword evidence="1" id="KW-0732">Signal</keyword>
<evidence type="ECO:0000256" key="1">
    <source>
        <dbReference type="SAM" id="SignalP"/>
    </source>
</evidence>
<evidence type="ECO:0000313" key="3">
    <source>
        <dbReference type="Proteomes" id="UP000565286"/>
    </source>
</evidence>
<reference evidence="2 3" key="1">
    <citation type="submission" date="2020-08" db="EMBL/GenBank/DDBJ databases">
        <title>Genomic Encyclopedia of Type Strains, Phase IV (KMG-IV): sequencing the most valuable type-strain genomes for metagenomic binning, comparative biology and taxonomic classification.</title>
        <authorList>
            <person name="Goeker M."/>
        </authorList>
    </citation>
    <scope>NUCLEOTIDE SEQUENCE [LARGE SCALE GENOMIC DNA]</scope>
    <source>
        <strain evidence="2 3">DSM 26438</strain>
    </source>
</reference>
<gene>
    <name evidence="2" type="ORF">GGQ73_003473</name>
</gene>
<feature type="signal peptide" evidence="1">
    <location>
        <begin position="1"/>
        <end position="21"/>
    </location>
</feature>
<proteinExistence type="predicted"/>
<protein>
    <submittedName>
        <fullName evidence="2">Uncharacterized protein</fullName>
    </submittedName>
</protein>
<name>A0A7W6CI36_9HYPH</name>